<feature type="region of interest" description="Disordered" evidence="1">
    <location>
        <begin position="412"/>
        <end position="439"/>
    </location>
</feature>
<feature type="domain" description="ATPase AAA-type core" evidence="2">
    <location>
        <begin position="45"/>
        <end position="362"/>
    </location>
</feature>
<dbReference type="RefSeq" id="WP_105482478.1">
    <property type="nucleotide sequence ID" value="NZ_NIGF01000002.1"/>
</dbReference>
<evidence type="ECO:0000259" key="2">
    <source>
        <dbReference type="Pfam" id="PF13304"/>
    </source>
</evidence>
<organism evidence="3 4">
    <name type="scientific">Abditibacterium utsteinense</name>
    <dbReference type="NCBI Taxonomy" id="1960156"/>
    <lineage>
        <taxon>Bacteria</taxon>
        <taxon>Pseudomonadati</taxon>
        <taxon>Abditibacteriota</taxon>
        <taxon>Abditibacteriia</taxon>
        <taxon>Abditibacteriales</taxon>
        <taxon>Abditibacteriaceae</taxon>
        <taxon>Abditibacterium</taxon>
    </lineage>
</organism>
<dbReference type="PANTHER" id="PTHR40396:SF1">
    <property type="entry name" value="ATPASE AAA-TYPE CORE DOMAIN-CONTAINING PROTEIN"/>
    <property type="match status" value="1"/>
</dbReference>
<dbReference type="InterPro" id="IPR027417">
    <property type="entry name" value="P-loop_NTPase"/>
</dbReference>
<dbReference type="GO" id="GO:0016887">
    <property type="term" value="F:ATP hydrolysis activity"/>
    <property type="evidence" value="ECO:0007669"/>
    <property type="project" value="InterPro"/>
</dbReference>
<evidence type="ECO:0000313" key="4">
    <source>
        <dbReference type="Proteomes" id="UP000237684"/>
    </source>
</evidence>
<dbReference type="SUPFAM" id="SSF52540">
    <property type="entry name" value="P-loop containing nucleoside triphosphate hydrolases"/>
    <property type="match status" value="1"/>
</dbReference>
<dbReference type="InterPro" id="IPR014555">
    <property type="entry name" value="RecF-like"/>
</dbReference>
<name>A0A2S8SWJ6_9BACT</name>
<evidence type="ECO:0000313" key="3">
    <source>
        <dbReference type="EMBL" id="PQV65157.1"/>
    </source>
</evidence>
<comment type="caution">
    <text evidence="3">The sequence shown here is derived from an EMBL/GenBank/DDBJ whole genome shotgun (WGS) entry which is preliminary data.</text>
</comment>
<reference evidence="3 4" key="1">
    <citation type="journal article" date="2018" name="Syst. Appl. Microbiol.">
        <title>Abditibacterium utsteinense sp. nov., the first cultivated member of candidate phylum FBP, isolated from ice-free Antarctic soil samples.</title>
        <authorList>
            <person name="Tahon G."/>
            <person name="Tytgat B."/>
            <person name="Lebbe L."/>
            <person name="Carlier A."/>
            <person name="Willems A."/>
        </authorList>
    </citation>
    <scope>NUCLEOTIDE SEQUENCE [LARGE SCALE GENOMIC DNA]</scope>
    <source>
        <strain evidence="3 4">LMG 29911</strain>
    </source>
</reference>
<gene>
    <name evidence="3" type="ORF">B1R32_102165</name>
</gene>
<accession>A0A2S8SWJ6</accession>
<dbReference type="GO" id="GO:0005524">
    <property type="term" value="F:ATP binding"/>
    <property type="evidence" value="ECO:0007669"/>
    <property type="project" value="InterPro"/>
</dbReference>
<dbReference type="Pfam" id="PF13304">
    <property type="entry name" value="AAA_21"/>
    <property type="match status" value="1"/>
</dbReference>
<proteinExistence type="predicted"/>
<dbReference type="Gene3D" id="3.40.50.300">
    <property type="entry name" value="P-loop containing nucleotide triphosphate hydrolases"/>
    <property type="match status" value="1"/>
</dbReference>
<evidence type="ECO:0000256" key="1">
    <source>
        <dbReference type="SAM" id="MobiDB-lite"/>
    </source>
</evidence>
<dbReference type="OrthoDB" id="9815944at2"/>
<dbReference type="Proteomes" id="UP000237684">
    <property type="component" value="Unassembled WGS sequence"/>
</dbReference>
<dbReference type="EMBL" id="NIGF01000002">
    <property type="protein sequence ID" value="PQV65157.1"/>
    <property type="molecule type" value="Genomic_DNA"/>
</dbReference>
<dbReference type="InterPro" id="IPR003959">
    <property type="entry name" value="ATPase_AAA_core"/>
</dbReference>
<dbReference type="AlphaFoldDB" id="A0A2S8SWJ6"/>
<feature type="compositionally biased region" description="Low complexity" evidence="1">
    <location>
        <begin position="421"/>
        <end position="432"/>
    </location>
</feature>
<dbReference type="PIRSF" id="PIRSF029347">
    <property type="entry name" value="RecF"/>
    <property type="match status" value="1"/>
</dbReference>
<dbReference type="PANTHER" id="PTHR40396">
    <property type="entry name" value="ATPASE-LIKE PROTEIN"/>
    <property type="match status" value="1"/>
</dbReference>
<protein>
    <submittedName>
        <fullName evidence="3">Putative ATPase</fullName>
    </submittedName>
</protein>
<keyword evidence="4" id="KW-1185">Reference proteome</keyword>
<sequence length="439" mass="49651">MSLNSLVSRPAAIVQEAVAVPRIEYLRAQNFRALRDLELKEIQPFSVFLGPNGSGKSTIFDVFAFLSECFTEGLRKAWDRRGRFRELRTRDQSGPIVFELKYRERPNTALITYRLAIDEDTKGPFVKEEFLAWRRGKQHGQPFKFLNFHDGSGLVIAGENPEKSESENVKSDNRVQETLDSREILAVNTLGQFARHPRVSALRRFITGWYLSYLSADHTRGIPEAGSQERLSATGDNLPNVIQYLREGHPKQLERVLSTLARRVPHLERVEADIMADGRLLLQIKDAPFQRPILSKFASDGTLKMLAYLTLLYDPEPPQLIGIEEPENQLHPRLLPELAEECRAASANSQLMVTTHSPFFVNGVRADELWVLYRDENGFTQARRASDMKGIKEFVEQGALLGQLWMENQFEVGDPLSNGGRPTRASSPTVSSSKKESEG</sequence>
<dbReference type="InParanoid" id="A0A2S8SWJ6"/>